<keyword evidence="5" id="KW-1185">Reference proteome</keyword>
<dbReference type="HOGENOM" id="CLU_1117529_0_0_1"/>
<dbReference type="Gene3D" id="3.30.200.20">
    <property type="entry name" value="Phosphorylase Kinase, domain 1"/>
    <property type="match status" value="1"/>
</dbReference>
<dbReference type="EMBL" id="CT868027">
    <property type="protein sequence ID" value="CAK63681.1"/>
    <property type="molecule type" value="Genomic_DNA"/>
</dbReference>
<dbReference type="Pfam" id="PF00069">
    <property type="entry name" value="Pkinase"/>
    <property type="match status" value="1"/>
</dbReference>
<name>A0BYR4_PARTE</name>
<dbReference type="SUPFAM" id="SSF56112">
    <property type="entry name" value="Protein kinase-like (PK-like)"/>
    <property type="match status" value="1"/>
</dbReference>
<protein>
    <recommendedName>
        <fullName evidence="3">Protein kinase domain-containing protein</fullName>
    </recommendedName>
</protein>
<keyword evidence="2" id="KW-0067">ATP-binding</keyword>
<dbReference type="AlphaFoldDB" id="A0BYR4"/>
<dbReference type="InterPro" id="IPR000719">
    <property type="entry name" value="Prot_kinase_dom"/>
</dbReference>
<dbReference type="PANTHER" id="PTHR24055">
    <property type="entry name" value="MITOGEN-ACTIVATED PROTEIN KINASE"/>
    <property type="match status" value="1"/>
</dbReference>
<dbReference type="STRING" id="5888.A0BYR4"/>
<keyword evidence="1" id="KW-0547">Nucleotide-binding</keyword>
<accession>A0BYR4</accession>
<dbReference type="Proteomes" id="UP000000600">
    <property type="component" value="Unassembled WGS sequence"/>
</dbReference>
<feature type="domain" description="Protein kinase" evidence="3">
    <location>
        <begin position="1"/>
        <end position="228"/>
    </location>
</feature>
<dbReference type="eggNOG" id="KOG0594">
    <property type="taxonomic scope" value="Eukaryota"/>
</dbReference>
<evidence type="ECO:0000313" key="4">
    <source>
        <dbReference type="EMBL" id="CAK63681.1"/>
    </source>
</evidence>
<sequence>MIHQNLIIPMHVLMKTSKKKNDNTFGSIYFVYDRMASLFVQFNLKVNWRIILRQRHQNNFSLKFLKGFDELISKMILHWDFKSQICFNNEDGIFKIIDFGSARLWEDKPMTTQTWHPNSFSIHKNMVQLQMCGQLVVYLQNSISDTLYFQEKVRFKYYRKWSIYWSEINRPGFLNLTQIIQFEKRDPAYLYKILLKMSSEGIDLLSKMLQYNPNKRISLRDALNHQYFNQTESQNLSKKLLQIIKSKQN</sequence>
<reference evidence="4 5" key="1">
    <citation type="journal article" date="2006" name="Nature">
        <title>Global trends of whole-genome duplications revealed by the ciliate Paramecium tetraurelia.</title>
        <authorList>
            <consortium name="Genoscope"/>
            <person name="Aury J.-M."/>
            <person name="Jaillon O."/>
            <person name="Duret L."/>
            <person name="Noel B."/>
            <person name="Jubin C."/>
            <person name="Porcel B.M."/>
            <person name="Segurens B."/>
            <person name="Daubin V."/>
            <person name="Anthouard V."/>
            <person name="Aiach N."/>
            <person name="Arnaiz O."/>
            <person name="Billaut A."/>
            <person name="Beisson J."/>
            <person name="Blanc I."/>
            <person name="Bouhouche K."/>
            <person name="Camara F."/>
            <person name="Duharcourt S."/>
            <person name="Guigo R."/>
            <person name="Gogendeau D."/>
            <person name="Katinka M."/>
            <person name="Keller A.-M."/>
            <person name="Kissmehl R."/>
            <person name="Klotz C."/>
            <person name="Koll F."/>
            <person name="Le Moue A."/>
            <person name="Lepere C."/>
            <person name="Malinsky S."/>
            <person name="Nowacki M."/>
            <person name="Nowak J.K."/>
            <person name="Plattner H."/>
            <person name="Poulain J."/>
            <person name="Ruiz F."/>
            <person name="Serrano V."/>
            <person name="Zagulski M."/>
            <person name="Dessen P."/>
            <person name="Betermier M."/>
            <person name="Weissenbach J."/>
            <person name="Scarpelli C."/>
            <person name="Schachter V."/>
            <person name="Sperling L."/>
            <person name="Meyer E."/>
            <person name="Cohen J."/>
            <person name="Wincker P."/>
        </authorList>
    </citation>
    <scope>NUCLEOTIDE SEQUENCE [LARGE SCALE GENOMIC DNA]</scope>
    <source>
        <strain evidence="4 5">Stock d4-2</strain>
    </source>
</reference>
<dbReference type="GO" id="GO:0005634">
    <property type="term" value="C:nucleus"/>
    <property type="evidence" value="ECO:0000318"/>
    <property type="project" value="GO_Central"/>
</dbReference>
<dbReference type="GO" id="GO:0005524">
    <property type="term" value="F:ATP binding"/>
    <property type="evidence" value="ECO:0007669"/>
    <property type="project" value="UniProtKB-KW"/>
</dbReference>
<dbReference type="OrthoDB" id="1732493at2759"/>
<dbReference type="InParanoid" id="A0BYR4"/>
<gene>
    <name evidence="4" type="ORF">GSPATT00033534001</name>
</gene>
<evidence type="ECO:0000259" key="3">
    <source>
        <dbReference type="PROSITE" id="PS50011"/>
    </source>
</evidence>
<evidence type="ECO:0000256" key="1">
    <source>
        <dbReference type="ARBA" id="ARBA00022741"/>
    </source>
</evidence>
<dbReference type="GO" id="GO:0016592">
    <property type="term" value="C:mediator complex"/>
    <property type="evidence" value="ECO:0000318"/>
    <property type="project" value="GO_Central"/>
</dbReference>
<dbReference type="InterPro" id="IPR011009">
    <property type="entry name" value="Kinase-like_dom_sf"/>
</dbReference>
<dbReference type="PROSITE" id="PS50011">
    <property type="entry name" value="PROTEIN_KINASE_DOM"/>
    <property type="match status" value="1"/>
</dbReference>
<organism evidence="4 5">
    <name type="scientific">Paramecium tetraurelia</name>
    <dbReference type="NCBI Taxonomy" id="5888"/>
    <lineage>
        <taxon>Eukaryota</taxon>
        <taxon>Sar</taxon>
        <taxon>Alveolata</taxon>
        <taxon>Ciliophora</taxon>
        <taxon>Intramacronucleata</taxon>
        <taxon>Oligohymenophorea</taxon>
        <taxon>Peniculida</taxon>
        <taxon>Parameciidae</taxon>
        <taxon>Paramecium</taxon>
    </lineage>
</organism>
<dbReference type="KEGG" id="ptm:GSPATT00033534001"/>
<dbReference type="GeneID" id="5016863"/>
<proteinExistence type="predicted"/>
<dbReference type="Gene3D" id="1.10.510.10">
    <property type="entry name" value="Transferase(Phosphotransferase) domain 1"/>
    <property type="match status" value="2"/>
</dbReference>
<evidence type="ECO:0000313" key="5">
    <source>
        <dbReference type="Proteomes" id="UP000000600"/>
    </source>
</evidence>
<dbReference type="RefSeq" id="XP_001431079.1">
    <property type="nucleotide sequence ID" value="XM_001431042.1"/>
</dbReference>
<dbReference type="GO" id="GO:0004674">
    <property type="term" value="F:protein serine/threonine kinase activity"/>
    <property type="evidence" value="ECO:0000318"/>
    <property type="project" value="GO_Central"/>
</dbReference>
<dbReference type="InterPro" id="IPR050117">
    <property type="entry name" value="MAPK"/>
</dbReference>
<evidence type="ECO:0000256" key="2">
    <source>
        <dbReference type="ARBA" id="ARBA00022840"/>
    </source>
</evidence>